<dbReference type="PANTHER" id="PTHR12436:SF3">
    <property type="entry name" value="GERMINAL-CENTER ASSOCIATED NUCLEAR PROTEIN"/>
    <property type="match status" value="1"/>
</dbReference>
<comment type="caution">
    <text evidence="2">The sequence shown here is derived from an EMBL/GenBank/DDBJ whole genome shotgun (WGS) entry which is preliminary data.</text>
</comment>
<organism evidence="2 3">
    <name type="scientific">Macleaya cordata</name>
    <name type="common">Five-seeded plume-poppy</name>
    <name type="synonym">Bocconia cordata</name>
    <dbReference type="NCBI Taxonomy" id="56857"/>
    <lineage>
        <taxon>Eukaryota</taxon>
        <taxon>Viridiplantae</taxon>
        <taxon>Streptophyta</taxon>
        <taxon>Embryophyta</taxon>
        <taxon>Tracheophyta</taxon>
        <taxon>Spermatophyta</taxon>
        <taxon>Magnoliopsida</taxon>
        <taxon>Ranunculales</taxon>
        <taxon>Papaveraceae</taxon>
        <taxon>Papaveroideae</taxon>
        <taxon>Macleaya</taxon>
    </lineage>
</organism>
<dbReference type="Pfam" id="PF03399">
    <property type="entry name" value="SAC3_GANP"/>
    <property type="match status" value="1"/>
</dbReference>
<dbReference type="STRING" id="56857.A0A200QTQ4"/>
<keyword evidence="3" id="KW-1185">Reference proteome</keyword>
<dbReference type="OMA" id="NINETHI"/>
<dbReference type="Proteomes" id="UP000195402">
    <property type="component" value="Unassembled WGS sequence"/>
</dbReference>
<dbReference type="PANTHER" id="PTHR12436">
    <property type="entry name" value="80 KDA MCM3-ASSOCIATED PROTEIN"/>
    <property type="match status" value="1"/>
</dbReference>
<dbReference type="InParanoid" id="A0A200QTQ4"/>
<dbReference type="OrthoDB" id="264795at2759"/>
<gene>
    <name evidence="2" type="ORF">BVC80_1769g99</name>
</gene>
<dbReference type="InterPro" id="IPR005062">
    <property type="entry name" value="SAC3/GANP/THP3_conserved"/>
</dbReference>
<dbReference type="GO" id="GO:0070390">
    <property type="term" value="C:transcription export complex 2"/>
    <property type="evidence" value="ECO:0007669"/>
    <property type="project" value="TreeGrafter"/>
</dbReference>
<sequence>MLGMIRHVFGNLLACSIKTISTIHSHPSDVRPLQVLEDTLTYLLNLLDSSEHPFEVLHDFIFDRTRAIRQDLSMQNIVNDRAIHMYEEMVKFHITSHYKLSRCSSNANISSLHHLNMEQLTKSLLSLYELYNANRKSNSSNANEAHFRSFYVLLHLDSNSQSTGESLSLWFRHLAAPVIKSKEMCFARRVLRFFRIGNYKHFLNTAAAEASYLQYYLIEHSINEVRIQAVSCINYGGYKLLPYPLEDLSKLLMMKESDVESLCNSCGLETSTDEAGNKFLPTKQTGFCRPKAGLQNYSFLGLERLHRQVAVENS</sequence>
<dbReference type="FunFam" id="1.25.40.990:FF:000012">
    <property type="entry name" value="SAC3 family protein C"/>
    <property type="match status" value="1"/>
</dbReference>
<dbReference type="GO" id="GO:0006406">
    <property type="term" value="P:mRNA export from nucleus"/>
    <property type="evidence" value="ECO:0007669"/>
    <property type="project" value="TreeGrafter"/>
</dbReference>
<feature type="domain" description="SAC3/GANP/THP3 conserved" evidence="1">
    <location>
        <begin position="25"/>
        <end position="271"/>
    </location>
</feature>
<accession>A0A200QTQ4</accession>
<dbReference type="AlphaFoldDB" id="A0A200QTQ4"/>
<dbReference type="FunCoup" id="A0A200QTQ4">
    <property type="interactions" value="628"/>
</dbReference>
<evidence type="ECO:0000313" key="2">
    <source>
        <dbReference type="EMBL" id="OVA13830.1"/>
    </source>
</evidence>
<dbReference type="InterPro" id="IPR045107">
    <property type="entry name" value="SAC3/GANP/THP3"/>
</dbReference>
<dbReference type="Gene3D" id="1.25.40.990">
    <property type="match status" value="1"/>
</dbReference>
<name>A0A200QTQ4_MACCD</name>
<evidence type="ECO:0000313" key="3">
    <source>
        <dbReference type="Proteomes" id="UP000195402"/>
    </source>
</evidence>
<reference evidence="2 3" key="1">
    <citation type="journal article" date="2017" name="Mol. Plant">
        <title>The Genome of Medicinal Plant Macleaya cordata Provides New Insights into Benzylisoquinoline Alkaloids Metabolism.</title>
        <authorList>
            <person name="Liu X."/>
            <person name="Liu Y."/>
            <person name="Huang P."/>
            <person name="Ma Y."/>
            <person name="Qing Z."/>
            <person name="Tang Q."/>
            <person name="Cao H."/>
            <person name="Cheng P."/>
            <person name="Zheng Y."/>
            <person name="Yuan Z."/>
            <person name="Zhou Y."/>
            <person name="Liu J."/>
            <person name="Tang Z."/>
            <person name="Zhuo Y."/>
            <person name="Zhang Y."/>
            <person name="Yu L."/>
            <person name="Huang J."/>
            <person name="Yang P."/>
            <person name="Peng Q."/>
            <person name="Zhang J."/>
            <person name="Jiang W."/>
            <person name="Zhang Z."/>
            <person name="Lin K."/>
            <person name="Ro D.K."/>
            <person name="Chen X."/>
            <person name="Xiong X."/>
            <person name="Shang Y."/>
            <person name="Huang S."/>
            <person name="Zeng J."/>
        </authorList>
    </citation>
    <scope>NUCLEOTIDE SEQUENCE [LARGE SCALE GENOMIC DNA]</scope>
    <source>
        <strain evidence="3">cv. BLH2017</strain>
        <tissue evidence="2">Root</tissue>
    </source>
</reference>
<dbReference type="EMBL" id="MVGT01001095">
    <property type="protein sequence ID" value="OVA13830.1"/>
    <property type="molecule type" value="Genomic_DNA"/>
</dbReference>
<dbReference type="GO" id="GO:0005737">
    <property type="term" value="C:cytoplasm"/>
    <property type="evidence" value="ECO:0007669"/>
    <property type="project" value="TreeGrafter"/>
</dbReference>
<evidence type="ECO:0000259" key="1">
    <source>
        <dbReference type="Pfam" id="PF03399"/>
    </source>
</evidence>
<protein>
    <submittedName>
        <fullName evidence="2">SAC3/GANP/Nin1/mts3/eIF-3 p25</fullName>
    </submittedName>
</protein>
<proteinExistence type="predicted"/>